<comment type="similarity">
    <text evidence="1">Belongs to the GSP E family.</text>
</comment>
<keyword evidence="4" id="KW-1185">Reference proteome</keyword>
<reference evidence="3 4" key="1">
    <citation type="submission" date="2024-06" db="EMBL/GenBank/DDBJ databases">
        <title>Genomic Encyclopedia of Type Strains, Phase IV (KMG-IV): sequencing the most valuable type-strain genomes for metagenomic binning, comparative biology and taxonomic classification.</title>
        <authorList>
            <person name="Goeker M."/>
        </authorList>
    </citation>
    <scope>NUCLEOTIDE SEQUENCE [LARGE SCALE GENOMIC DNA]</scope>
    <source>
        <strain evidence="3 4">DSM 17809</strain>
    </source>
</reference>
<name>A0ABV2EM22_9CAUL</name>
<evidence type="ECO:0000313" key="4">
    <source>
        <dbReference type="Proteomes" id="UP001549110"/>
    </source>
</evidence>
<dbReference type="Gene3D" id="3.30.450.90">
    <property type="match status" value="1"/>
</dbReference>
<dbReference type="RefSeq" id="WP_331932474.1">
    <property type="nucleotide sequence ID" value="NZ_JBEPLU010000002.1"/>
</dbReference>
<dbReference type="PANTHER" id="PTHR30486:SF6">
    <property type="entry name" value="TYPE IV PILUS RETRACTATION ATPASE PILT"/>
    <property type="match status" value="1"/>
</dbReference>
<comment type="caution">
    <text evidence="3">The sequence shown here is derived from an EMBL/GenBank/DDBJ whole genome shotgun (WGS) entry which is preliminary data.</text>
</comment>
<dbReference type="Gene3D" id="3.40.50.300">
    <property type="entry name" value="P-loop containing nucleotide triphosphate hydrolases"/>
    <property type="match status" value="1"/>
</dbReference>
<evidence type="ECO:0000313" key="3">
    <source>
        <dbReference type="EMBL" id="MET3527732.1"/>
    </source>
</evidence>
<dbReference type="Pfam" id="PF00437">
    <property type="entry name" value="T2SSE"/>
    <property type="match status" value="1"/>
</dbReference>
<organism evidence="3 4">
    <name type="scientific">Phenylobacterium koreense</name>
    <dbReference type="NCBI Taxonomy" id="266125"/>
    <lineage>
        <taxon>Bacteria</taxon>
        <taxon>Pseudomonadati</taxon>
        <taxon>Pseudomonadota</taxon>
        <taxon>Alphaproteobacteria</taxon>
        <taxon>Caulobacterales</taxon>
        <taxon>Caulobacteraceae</taxon>
        <taxon>Phenylobacterium</taxon>
    </lineage>
</organism>
<evidence type="ECO:0000256" key="1">
    <source>
        <dbReference type="ARBA" id="ARBA00006611"/>
    </source>
</evidence>
<protein>
    <submittedName>
        <fullName evidence="3">Type IV secretion system protein VirB11</fullName>
    </submittedName>
</protein>
<sequence>MSANVYLSAYLAPLSPWLSRPDVTDVLINRPGEVWVETTGGGITREPADELTETALQRLARQIAAASHQGVNREQPLLSATLPDGSRVQVVAPPATRGDLALAVRKHLISDMSVEDLARDGLFESATRSNPAISDQADAELEAMLASGDVGGFLKTAVRRRKTIVISGGTGSGKTTLLNALVKEIDRSERLVVIEDAPEVRLDHPNSVGLVAVRGELGEAKVDADALLAACLRLRPDRILLGELRGKEAFAFLRAVNSGHPGSLTTIHADSPTGALDQIALLALTSGVDLGWDKVQTYVSRVIDIVVQLDRRDGARRVTEVQFRRR</sequence>
<dbReference type="InterPro" id="IPR050921">
    <property type="entry name" value="T4SS_GSP_E_ATPase"/>
</dbReference>
<dbReference type="InterPro" id="IPR027417">
    <property type="entry name" value="P-loop_NTPase"/>
</dbReference>
<dbReference type="CDD" id="cd01130">
    <property type="entry name" value="VirB11-like_ATPase"/>
    <property type="match status" value="1"/>
</dbReference>
<feature type="domain" description="AAA+ ATPase" evidence="2">
    <location>
        <begin position="160"/>
        <end position="309"/>
    </location>
</feature>
<evidence type="ECO:0000259" key="2">
    <source>
        <dbReference type="SMART" id="SM00382"/>
    </source>
</evidence>
<dbReference type="SMART" id="SM00382">
    <property type="entry name" value="AAA"/>
    <property type="match status" value="1"/>
</dbReference>
<dbReference type="NCBIfam" id="TIGR02788">
    <property type="entry name" value="VirB11"/>
    <property type="match status" value="1"/>
</dbReference>
<proteinExistence type="inferred from homology"/>
<dbReference type="InterPro" id="IPR003593">
    <property type="entry name" value="AAA+_ATPase"/>
</dbReference>
<dbReference type="InterPro" id="IPR014155">
    <property type="entry name" value="VirB11"/>
</dbReference>
<dbReference type="Proteomes" id="UP001549110">
    <property type="component" value="Unassembled WGS sequence"/>
</dbReference>
<accession>A0ABV2EM22</accession>
<dbReference type="InterPro" id="IPR001482">
    <property type="entry name" value="T2SS/T4SS_dom"/>
</dbReference>
<dbReference type="SUPFAM" id="SSF52540">
    <property type="entry name" value="P-loop containing nucleoside triphosphate hydrolases"/>
    <property type="match status" value="1"/>
</dbReference>
<dbReference type="EMBL" id="JBEPLU010000002">
    <property type="protein sequence ID" value="MET3527732.1"/>
    <property type="molecule type" value="Genomic_DNA"/>
</dbReference>
<dbReference type="PANTHER" id="PTHR30486">
    <property type="entry name" value="TWITCHING MOTILITY PROTEIN PILT"/>
    <property type="match status" value="1"/>
</dbReference>
<gene>
    <name evidence="3" type="ORF">ABID41_002850</name>
</gene>